<evidence type="ECO:0000256" key="4">
    <source>
        <dbReference type="ARBA" id="ARBA00022723"/>
    </source>
</evidence>
<accession>A0ABX7T783</accession>
<dbReference type="InterPro" id="IPR005273">
    <property type="entry name" value="Ura-DNA_glyco_family4"/>
</dbReference>
<evidence type="ECO:0000256" key="2">
    <source>
        <dbReference type="ARBA" id="ARBA00019403"/>
    </source>
</evidence>
<evidence type="ECO:0000313" key="11">
    <source>
        <dbReference type="EMBL" id="QTD55798.1"/>
    </source>
</evidence>
<evidence type="ECO:0000256" key="6">
    <source>
        <dbReference type="ARBA" id="ARBA00022801"/>
    </source>
</evidence>
<dbReference type="Pfam" id="PF13566">
    <property type="entry name" value="DUF4130"/>
    <property type="match status" value="1"/>
</dbReference>
<keyword evidence="9" id="KW-0234">DNA repair</keyword>
<reference evidence="11 12" key="1">
    <citation type="submission" date="2021-03" db="EMBL/GenBank/DDBJ databases">
        <title>Complete genome of Parasphingorhabdus_sp.JHSY0214.</title>
        <authorList>
            <person name="Yoo J.H."/>
            <person name="Bae J.W."/>
        </authorList>
    </citation>
    <scope>NUCLEOTIDE SEQUENCE [LARGE SCALE GENOMIC DNA]</scope>
    <source>
        <strain evidence="11 12">JHSY0214</strain>
    </source>
</reference>
<protein>
    <recommendedName>
        <fullName evidence="2">Type-4 uracil-DNA glycosylase</fullName>
    </recommendedName>
</protein>
<evidence type="ECO:0000256" key="5">
    <source>
        <dbReference type="ARBA" id="ARBA00022763"/>
    </source>
</evidence>
<keyword evidence="4" id="KW-0479">Metal-binding</keyword>
<feature type="domain" description="Uracil-DNA glycosylase-like" evidence="10">
    <location>
        <begin position="321"/>
        <end position="481"/>
    </location>
</feature>
<evidence type="ECO:0000256" key="1">
    <source>
        <dbReference type="ARBA" id="ARBA00006521"/>
    </source>
</evidence>
<dbReference type="RefSeq" id="WP_207987622.1">
    <property type="nucleotide sequence ID" value="NZ_CP071794.1"/>
</dbReference>
<proteinExistence type="inferred from homology"/>
<sequence length="495" mass="56666">MRHPKQGQTKPHRRIILQTETDIAGWRDHARAMLQANVEPNQLSWSVKNRARSGELDFGEVIHQHGGEKPSGLQPIRIEKAFLQLIKTGLLHSNEDRFDLAYRLLFRAQKIPRLYQNPADGDVKQLNGYVKSIRRDIHKMHAFVRFRKTGMRGEREQFIAWFEPEHHIVEAVGPFFRNRFTGMDWIIATPEASIAWDGKELLTGGGGRKEDFIQQDVVEDEWRTYYRNIFNPARLKTQAMKSEMPVKYWHNLPEAELIPSLIKQSGSEVREMLEKDTAAEKLAGPVFEKRTWEPSSVNELNEKLTLQTNGYGENFSSRPVLGEGSVRSPIMIIGEQPGEEEDRQGRPFVGPAGEILDRALAQADIERRNTYLTNAVKRFKFVKRGKRRIHQTPSLADIKHYRWWLEQEVRLVRPDIIIALGATAARALTGKAVTITRSRGSVLPLTEETHFLITAHPAYVLRIPDTAGQNIEHEKLVRDLQTASAFAVSLHSYAD</sequence>
<dbReference type="Gene3D" id="3.40.470.10">
    <property type="entry name" value="Uracil-DNA glycosylase-like domain"/>
    <property type="match status" value="1"/>
</dbReference>
<dbReference type="NCBIfam" id="TIGR03915">
    <property type="entry name" value="SAM_7_link_chp"/>
    <property type="match status" value="1"/>
</dbReference>
<keyword evidence="8" id="KW-0411">Iron-sulfur</keyword>
<dbReference type="PANTHER" id="PTHR33693">
    <property type="entry name" value="TYPE-5 URACIL-DNA GLYCOSYLASE"/>
    <property type="match status" value="1"/>
</dbReference>
<dbReference type="EMBL" id="CP071794">
    <property type="protein sequence ID" value="QTD55798.1"/>
    <property type="molecule type" value="Genomic_DNA"/>
</dbReference>
<dbReference type="SMART" id="SM00987">
    <property type="entry name" value="UreE_C"/>
    <property type="match status" value="1"/>
</dbReference>
<keyword evidence="5" id="KW-0227">DNA damage</keyword>
<evidence type="ECO:0000256" key="7">
    <source>
        <dbReference type="ARBA" id="ARBA00023004"/>
    </source>
</evidence>
<evidence type="ECO:0000259" key="10">
    <source>
        <dbReference type="SMART" id="SM00986"/>
    </source>
</evidence>
<dbReference type="Pfam" id="PF03167">
    <property type="entry name" value="UDG"/>
    <property type="match status" value="1"/>
</dbReference>
<dbReference type="CDD" id="cd10030">
    <property type="entry name" value="UDG-F4_TTUDGA_SPO1dp_like"/>
    <property type="match status" value="1"/>
</dbReference>
<dbReference type="Proteomes" id="UP000663923">
    <property type="component" value="Chromosome"/>
</dbReference>
<dbReference type="NCBIfam" id="TIGR03914">
    <property type="entry name" value="UDG_fam_dom"/>
    <property type="match status" value="1"/>
</dbReference>
<dbReference type="SUPFAM" id="SSF52141">
    <property type="entry name" value="Uracil-DNA glycosylase-like"/>
    <property type="match status" value="1"/>
</dbReference>
<dbReference type="SMART" id="SM00986">
    <property type="entry name" value="UDG"/>
    <property type="match status" value="1"/>
</dbReference>
<dbReference type="InterPro" id="IPR051536">
    <property type="entry name" value="UDG_Type-4/5"/>
</dbReference>
<keyword evidence="6" id="KW-0378">Hydrolase</keyword>
<dbReference type="InterPro" id="IPR036895">
    <property type="entry name" value="Uracil-DNA_glycosylase-like_sf"/>
</dbReference>
<gene>
    <name evidence="11" type="ORF">J4G78_16665</name>
</gene>
<evidence type="ECO:0000256" key="3">
    <source>
        <dbReference type="ARBA" id="ARBA00022485"/>
    </source>
</evidence>
<dbReference type="InterPro" id="IPR023875">
    <property type="entry name" value="DNA_repair_put"/>
</dbReference>
<keyword evidence="3" id="KW-0004">4Fe-4S</keyword>
<organism evidence="11 12">
    <name type="scientific">Parasphingorhabdus cellanae</name>
    <dbReference type="NCBI Taxonomy" id="2806553"/>
    <lineage>
        <taxon>Bacteria</taxon>
        <taxon>Pseudomonadati</taxon>
        <taxon>Pseudomonadota</taxon>
        <taxon>Alphaproteobacteria</taxon>
        <taxon>Sphingomonadales</taxon>
        <taxon>Sphingomonadaceae</taxon>
        <taxon>Parasphingorhabdus</taxon>
    </lineage>
</organism>
<dbReference type="InterPro" id="IPR005122">
    <property type="entry name" value="Uracil-DNA_glycosylase-like"/>
</dbReference>
<name>A0ABX7T783_9SPHN</name>
<keyword evidence="12" id="KW-1185">Reference proteome</keyword>
<comment type="similarity">
    <text evidence="1">Belongs to the uracil-DNA glycosylase (UDG) superfamily. Type 4 (UDGa) family.</text>
</comment>
<dbReference type="InterPro" id="IPR025404">
    <property type="entry name" value="DUF4130"/>
</dbReference>
<evidence type="ECO:0000313" key="12">
    <source>
        <dbReference type="Proteomes" id="UP000663923"/>
    </source>
</evidence>
<dbReference type="PANTHER" id="PTHR33693:SF9">
    <property type="entry name" value="TYPE-4 URACIL-DNA GLYCOSYLASE"/>
    <property type="match status" value="1"/>
</dbReference>
<keyword evidence="7" id="KW-0408">Iron</keyword>
<evidence type="ECO:0000256" key="9">
    <source>
        <dbReference type="ARBA" id="ARBA00023204"/>
    </source>
</evidence>
<evidence type="ECO:0000256" key="8">
    <source>
        <dbReference type="ARBA" id="ARBA00023014"/>
    </source>
</evidence>